<sequence>MGRQARIVFPQIPHHITQRGNYLQDVFFEDADWRQYLTWLSEYAHRYDSEVWAYCLMANHVHLIVCPHSQESLSRTLAATHTRYSQWINRRIKRGGHLWQGRFSSCPLDDDYLIRVTRYIEMNPVRAGLVAKPVDWPWSSARAHVQGVQDRLLAGASWPPEDLSSRWSEILSEPDDPEILAAIKRHSRTGRPLGSASFIATLEQTSGLHLRTHPRGRPKKDHFSI</sequence>
<protein>
    <recommendedName>
        <fullName evidence="1">Transposase IS200-like domain-containing protein</fullName>
    </recommendedName>
</protein>
<dbReference type="SUPFAM" id="SSF143422">
    <property type="entry name" value="Transposase IS200-like"/>
    <property type="match status" value="1"/>
</dbReference>
<feature type="domain" description="Transposase IS200-like" evidence="1">
    <location>
        <begin position="9"/>
        <end position="123"/>
    </location>
</feature>
<dbReference type="EMBL" id="CP002629">
    <property type="protein sequence ID" value="AEB08082.1"/>
    <property type="molecule type" value="Genomic_DNA"/>
</dbReference>
<evidence type="ECO:0000313" key="2">
    <source>
        <dbReference type="EMBL" id="AEB08082.1"/>
    </source>
</evidence>
<dbReference type="GO" id="GO:0003677">
    <property type="term" value="F:DNA binding"/>
    <property type="evidence" value="ECO:0007669"/>
    <property type="project" value="InterPro"/>
</dbReference>
<dbReference type="InterPro" id="IPR002686">
    <property type="entry name" value="Transposase_17"/>
</dbReference>
<dbReference type="Pfam" id="PF01797">
    <property type="entry name" value="Y1_Tnp"/>
    <property type="match status" value="1"/>
</dbReference>
<name>F2NC05_DESAR</name>
<dbReference type="RefSeq" id="WP_013705195.1">
    <property type="nucleotide sequence ID" value="NC_015388.1"/>
</dbReference>
<dbReference type="HOGENOM" id="CLU_068226_1_2_7"/>
<keyword evidence="3" id="KW-1185">Reference proteome</keyword>
<accession>F2NC05</accession>
<reference evidence="3" key="2">
    <citation type="submission" date="2011-03" db="EMBL/GenBank/DDBJ databases">
        <title>The complete genome of Desulfobacca acetoxidans DSM 11109.</title>
        <authorList>
            <consortium name="US DOE Joint Genome Institute (JGI-PGF)"/>
            <person name="Lucas S."/>
            <person name="Copeland A."/>
            <person name="Lapidus A."/>
            <person name="Bruce D."/>
            <person name="Goodwin L."/>
            <person name="Pitluck S."/>
            <person name="Peters L."/>
            <person name="Kyrpides N."/>
            <person name="Mavromatis K."/>
            <person name="Ivanova N."/>
            <person name="Ovchinnikova G."/>
            <person name="Teshima H."/>
            <person name="Detter J.C."/>
            <person name="Han C."/>
            <person name="Land M."/>
            <person name="Hauser L."/>
            <person name="Markowitz V."/>
            <person name="Cheng J.-F."/>
            <person name="Hugenholtz P."/>
            <person name="Woyke T."/>
            <person name="Wu D."/>
            <person name="Spring S."/>
            <person name="Schueler E."/>
            <person name="Brambilla E."/>
            <person name="Klenk H.-P."/>
            <person name="Eisen J.A."/>
        </authorList>
    </citation>
    <scope>NUCLEOTIDE SEQUENCE [LARGE SCALE GENOMIC DNA]</scope>
    <source>
        <strain evidence="3">ATCC 700848 / DSM 11109 / ASRB2</strain>
    </source>
</reference>
<dbReference type="SMART" id="SM01321">
    <property type="entry name" value="Y1_Tnp"/>
    <property type="match status" value="1"/>
</dbReference>
<dbReference type="Proteomes" id="UP000000483">
    <property type="component" value="Chromosome"/>
</dbReference>
<dbReference type="PANTHER" id="PTHR34322">
    <property type="entry name" value="TRANSPOSASE, Y1_TNP DOMAIN-CONTAINING"/>
    <property type="match status" value="1"/>
</dbReference>
<dbReference type="GO" id="GO:0006313">
    <property type="term" value="P:DNA transposition"/>
    <property type="evidence" value="ECO:0007669"/>
    <property type="project" value="InterPro"/>
</dbReference>
<dbReference type="Gene3D" id="3.30.70.1290">
    <property type="entry name" value="Transposase IS200-like"/>
    <property type="match status" value="1"/>
</dbReference>
<organism evidence="2 3">
    <name type="scientific">Desulfobacca acetoxidans (strain ATCC 700848 / DSM 11109 / ASRB2)</name>
    <dbReference type="NCBI Taxonomy" id="880072"/>
    <lineage>
        <taxon>Bacteria</taxon>
        <taxon>Pseudomonadati</taxon>
        <taxon>Thermodesulfobacteriota</taxon>
        <taxon>Desulfobaccia</taxon>
        <taxon>Desulfobaccales</taxon>
        <taxon>Desulfobaccaceae</taxon>
        <taxon>Desulfobacca</taxon>
    </lineage>
</organism>
<evidence type="ECO:0000313" key="3">
    <source>
        <dbReference type="Proteomes" id="UP000000483"/>
    </source>
</evidence>
<dbReference type="STRING" id="880072.Desac_0186"/>
<dbReference type="PANTHER" id="PTHR34322:SF2">
    <property type="entry name" value="TRANSPOSASE IS200-LIKE DOMAIN-CONTAINING PROTEIN"/>
    <property type="match status" value="1"/>
</dbReference>
<proteinExistence type="predicted"/>
<dbReference type="AlphaFoldDB" id="F2NC05"/>
<gene>
    <name evidence="2" type="ordered locus">Desac_0186</name>
</gene>
<dbReference type="KEGG" id="dao:Desac_0186"/>
<dbReference type="GO" id="GO:0004803">
    <property type="term" value="F:transposase activity"/>
    <property type="evidence" value="ECO:0007669"/>
    <property type="project" value="InterPro"/>
</dbReference>
<evidence type="ECO:0000259" key="1">
    <source>
        <dbReference type="SMART" id="SM01321"/>
    </source>
</evidence>
<dbReference type="eggNOG" id="COG1943">
    <property type="taxonomic scope" value="Bacteria"/>
</dbReference>
<dbReference type="OrthoDB" id="9800147at2"/>
<reference evidence="2 3" key="1">
    <citation type="journal article" date="2011" name="Stand. Genomic Sci.">
        <title>Complete genome sequence of the acetate-degrading sulfate reducer Desulfobacca acetoxidans type strain (ASRB2).</title>
        <authorList>
            <person name="Goker M."/>
            <person name="Teshima H."/>
            <person name="Lapidus A."/>
            <person name="Nolan M."/>
            <person name="Lucas S."/>
            <person name="Hammon N."/>
            <person name="Deshpande S."/>
            <person name="Cheng J.F."/>
            <person name="Tapia R."/>
            <person name="Han C."/>
            <person name="Goodwin L."/>
            <person name="Pitluck S."/>
            <person name="Huntemann M."/>
            <person name="Liolios K."/>
            <person name="Ivanova N."/>
            <person name="Pagani I."/>
            <person name="Mavromatis K."/>
            <person name="Ovchinikova G."/>
            <person name="Pati A."/>
            <person name="Chen A."/>
            <person name="Palaniappan K."/>
            <person name="Land M."/>
            <person name="Hauser L."/>
            <person name="Brambilla E.M."/>
            <person name="Rohde M."/>
            <person name="Spring S."/>
            <person name="Detter J.C."/>
            <person name="Woyke T."/>
            <person name="Bristow J."/>
            <person name="Eisen J.A."/>
            <person name="Markowitz V."/>
            <person name="Hugenholtz P."/>
            <person name="Kyrpides N.C."/>
            <person name="Klenk H.P."/>
        </authorList>
    </citation>
    <scope>NUCLEOTIDE SEQUENCE [LARGE SCALE GENOMIC DNA]</scope>
    <source>
        <strain evidence="3">ATCC 700848 / DSM 11109 / ASRB2</strain>
    </source>
</reference>
<dbReference type="InterPro" id="IPR036515">
    <property type="entry name" value="Transposase_17_sf"/>
</dbReference>